<keyword evidence="1 13" id="KW-0540">Nuclease</keyword>
<dbReference type="GO" id="GO:0005829">
    <property type="term" value="C:cytosol"/>
    <property type="evidence" value="ECO:0007669"/>
    <property type="project" value="TreeGrafter"/>
</dbReference>
<comment type="catalytic activity">
    <reaction evidence="11 13">
        <text>Couples ATP hydrolysis with the unwinding of duplex DNA by translocating in the 3'-5' direction.</text>
        <dbReference type="EC" id="5.6.2.4"/>
    </reaction>
</comment>
<evidence type="ECO:0000256" key="5">
    <source>
        <dbReference type="ARBA" id="ARBA00022806"/>
    </source>
</evidence>
<evidence type="ECO:0000259" key="16">
    <source>
        <dbReference type="PROSITE" id="PS51217"/>
    </source>
</evidence>
<gene>
    <name evidence="13" type="primary">addA</name>
    <name evidence="17" type="ORF">EV146_101268</name>
</gene>
<dbReference type="RefSeq" id="WP_132000995.1">
    <property type="nucleotide sequence ID" value="NZ_JABUHM010000006.1"/>
</dbReference>
<dbReference type="EC" id="5.6.2.4" evidence="13"/>
<evidence type="ECO:0000256" key="10">
    <source>
        <dbReference type="ARBA" id="ARBA00023235"/>
    </source>
</evidence>
<evidence type="ECO:0000256" key="7">
    <source>
        <dbReference type="ARBA" id="ARBA00022840"/>
    </source>
</evidence>
<evidence type="ECO:0000256" key="11">
    <source>
        <dbReference type="ARBA" id="ARBA00034617"/>
    </source>
</evidence>
<dbReference type="GO" id="GO:0033202">
    <property type="term" value="C:DNA helicase complex"/>
    <property type="evidence" value="ECO:0007669"/>
    <property type="project" value="TreeGrafter"/>
</dbReference>
<evidence type="ECO:0000313" key="18">
    <source>
        <dbReference type="Proteomes" id="UP000295689"/>
    </source>
</evidence>
<dbReference type="InterPro" id="IPR000212">
    <property type="entry name" value="DNA_helicase_UvrD/REP"/>
</dbReference>
<comment type="similarity">
    <text evidence="13">Belongs to the helicase family. AddA subfamily.</text>
</comment>
<keyword evidence="6 13" id="KW-0269">Exonuclease</keyword>
<accession>A0A4R2BL13</accession>
<keyword evidence="10 13" id="KW-0413">Isomerase</keyword>
<keyword evidence="9 13" id="KW-0234">DNA repair</keyword>
<protein>
    <recommendedName>
        <fullName evidence="13">ATP-dependent helicase/nuclease subunit A</fullName>
        <ecNumber evidence="13">3.1.-.-</ecNumber>
        <ecNumber evidence="13">5.6.2.4</ecNumber>
    </recommendedName>
    <alternativeName>
        <fullName evidence="13">ATP-dependent helicase/nuclease AddA</fullName>
    </alternativeName>
    <alternativeName>
        <fullName evidence="13">DNA 3'-5' helicase AddA</fullName>
    </alternativeName>
</protein>
<feature type="binding site" evidence="14">
    <location>
        <begin position="34"/>
        <end position="41"/>
    </location>
    <ligand>
        <name>ATP</name>
        <dbReference type="ChEBI" id="CHEBI:30616"/>
    </ligand>
</feature>
<proteinExistence type="inferred from homology"/>
<dbReference type="GO" id="GO:0005524">
    <property type="term" value="F:ATP binding"/>
    <property type="evidence" value="ECO:0007669"/>
    <property type="project" value="UniProtKB-UniRule"/>
</dbReference>
<keyword evidence="7 13" id="KW-0067">ATP-binding</keyword>
<dbReference type="Gene3D" id="3.40.50.300">
    <property type="entry name" value="P-loop containing nucleotide triphosphate hydrolases"/>
    <property type="match status" value="4"/>
</dbReference>
<dbReference type="GO" id="GO:0000724">
    <property type="term" value="P:double-strand break repair via homologous recombination"/>
    <property type="evidence" value="ECO:0007669"/>
    <property type="project" value="UniProtKB-UniRule"/>
</dbReference>
<dbReference type="Gene3D" id="3.90.320.10">
    <property type="match status" value="1"/>
</dbReference>
<dbReference type="PANTHER" id="PTHR11070">
    <property type="entry name" value="UVRD / RECB / PCRA DNA HELICASE FAMILY MEMBER"/>
    <property type="match status" value="1"/>
</dbReference>
<dbReference type="InterPro" id="IPR014017">
    <property type="entry name" value="DNA_helicase_UvrD-like_C"/>
</dbReference>
<evidence type="ECO:0000256" key="4">
    <source>
        <dbReference type="ARBA" id="ARBA00022801"/>
    </source>
</evidence>
<dbReference type="PROSITE" id="PS51198">
    <property type="entry name" value="UVRD_HELICASE_ATP_BIND"/>
    <property type="match status" value="1"/>
</dbReference>
<dbReference type="Proteomes" id="UP000295689">
    <property type="component" value="Unassembled WGS sequence"/>
</dbReference>
<dbReference type="InterPro" id="IPR038726">
    <property type="entry name" value="PDDEXK_AddAB-type"/>
</dbReference>
<keyword evidence="8 13" id="KW-0238">DNA-binding</keyword>
<keyword evidence="2 13" id="KW-0547">Nucleotide-binding</keyword>
<evidence type="ECO:0000259" key="15">
    <source>
        <dbReference type="PROSITE" id="PS51198"/>
    </source>
</evidence>
<dbReference type="GO" id="GO:0008408">
    <property type="term" value="F:3'-5' exonuclease activity"/>
    <property type="evidence" value="ECO:0007669"/>
    <property type="project" value="UniProtKB-UniRule"/>
</dbReference>
<evidence type="ECO:0000256" key="12">
    <source>
        <dbReference type="ARBA" id="ARBA00048988"/>
    </source>
</evidence>
<dbReference type="InterPro" id="IPR027417">
    <property type="entry name" value="P-loop_NTPase"/>
</dbReference>
<dbReference type="PANTHER" id="PTHR11070:SF48">
    <property type="entry name" value="ATP-DEPENDENT HELICASE_NUCLEASE SUBUNIT A"/>
    <property type="match status" value="1"/>
</dbReference>
<comment type="subunit">
    <text evidence="13">Heterodimer of AddA and AddB/RexB.</text>
</comment>
<dbReference type="Pfam" id="PF00580">
    <property type="entry name" value="UvrD-helicase"/>
    <property type="match status" value="1"/>
</dbReference>
<feature type="domain" description="UvrD-like helicase ATP-binding" evidence="15">
    <location>
        <begin position="13"/>
        <end position="487"/>
    </location>
</feature>
<dbReference type="Pfam" id="PF13361">
    <property type="entry name" value="UvrD_C"/>
    <property type="match status" value="1"/>
</dbReference>
<dbReference type="GO" id="GO:0043138">
    <property type="term" value="F:3'-5' DNA helicase activity"/>
    <property type="evidence" value="ECO:0007669"/>
    <property type="project" value="UniProtKB-UniRule"/>
</dbReference>
<evidence type="ECO:0000313" key="17">
    <source>
        <dbReference type="EMBL" id="TCN27938.1"/>
    </source>
</evidence>
<dbReference type="PROSITE" id="PS51217">
    <property type="entry name" value="UVRD_HELICASE_CTER"/>
    <property type="match status" value="1"/>
</dbReference>
<comment type="function">
    <text evidence="13">The heterodimer acts as both an ATP-dependent DNA helicase and an ATP-dependent, dual-direction single-stranded exonuclease. Recognizes the chi site generating a DNA molecule suitable for the initiation of homologous recombination. The AddA nuclease domain is required for chi fragment generation; this subunit has the helicase and 3' -&gt; 5' nuclease activities.</text>
</comment>
<dbReference type="EMBL" id="SLVV01000001">
    <property type="protein sequence ID" value="TCN27938.1"/>
    <property type="molecule type" value="Genomic_DNA"/>
</dbReference>
<dbReference type="AlphaFoldDB" id="A0A4R2BL13"/>
<keyword evidence="3 13" id="KW-0227">DNA damage</keyword>
<keyword evidence="18" id="KW-1185">Reference proteome</keyword>
<comment type="cofactor">
    <cofactor evidence="13">
        <name>Mg(2+)</name>
        <dbReference type="ChEBI" id="CHEBI:18420"/>
    </cofactor>
</comment>
<dbReference type="FunFam" id="3.40.50.300:FF:001236">
    <property type="entry name" value="ATP-dependent helicase/nuclease subunit A"/>
    <property type="match status" value="1"/>
</dbReference>
<evidence type="ECO:0000256" key="8">
    <source>
        <dbReference type="ARBA" id="ARBA00023125"/>
    </source>
</evidence>
<evidence type="ECO:0000256" key="9">
    <source>
        <dbReference type="ARBA" id="ARBA00023204"/>
    </source>
</evidence>
<comment type="catalytic activity">
    <reaction evidence="12 13">
        <text>ATP + H2O = ADP + phosphate + H(+)</text>
        <dbReference type="Rhea" id="RHEA:13065"/>
        <dbReference type="ChEBI" id="CHEBI:15377"/>
        <dbReference type="ChEBI" id="CHEBI:15378"/>
        <dbReference type="ChEBI" id="CHEBI:30616"/>
        <dbReference type="ChEBI" id="CHEBI:43474"/>
        <dbReference type="ChEBI" id="CHEBI:456216"/>
        <dbReference type="EC" id="5.6.2.4"/>
    </reaction>
</comment>
<dbReference type="EC" id="3.1.-.-" evidence="13"/>
<feature type="domain" description="UvrD-like helicase C-terminal" evidence="16">
    <location>
        <begin position="526"/>
        <end position="816"/>
    </location>
</feature>
<dbReference type="NCBIfam" id="TIGR02785">
    <property type="entry name" value="addA_Gpos"/>
    <property type="match status" value="1"/>
</dbReference>
<dbReference type="SUPFAM" id="SSF52540">
    <property type="entry name" value="P-loop containing nucleoside triphosphate hydrolases"/>
    <property type="match status" value="1"/>
</dbReference>
<evidence type="ECO:0000256" key="1">
    <source>
        <dbReference type="ARBA" id="ARBA00022722"/>
    </source>
</evidence>
<sequence length="1253" mass="142682">MGKKNIPPKPDGVTWTDDQWKAIMANGQDILVAAAAGSGKTAVLVERIIKKITSGSDPLDVDELLVVTFTNASAAEMRHRIGEALEKAITADPSSSHLRKQLSLLSRASISTLHSFCLDVIRKYYYLIDVDPGFRIADQTEGQLLRDEVIDDIFEEEYGKPENLEFFKLVDTFTNDRSDEALKDIILELYDFARSNPAPEDYLDLIVSMYDVDLSGSIEDMPFARSLLFDLELQLEGARKLLEQGLELTKLPAGPAPRAENFLQDLHMVDTLLAAQKESWSSLFEAMQLVDFKRAKPCSPKVYDKDLIEKAGKLRDKAKKMVLDLKTELFTRRPESFLKDMMEMKPVIETLTGLVKVFGKRFADKKQEKGLVDFSDLEHFTLEILSAGKAGNLLQPSEAGIYYRDKFKEVLVDEYQDTNMVQEAILQLVTADGESSGNLFMVGDVKQSIYRFRLAEPNLFLSKYNRFTTFGEDTGLKIDLAQNFRSRSEVLDGTNYLFKQIMGVRVGEIQYDESAELKKGAPYPEGNPYPVELLLIDSGADTAEDSDGEENAGEGYDALDLEQSQLEARLMARKMKELVEGRMGVFNPKTGMERPVQYKDMVILLRSMTWAPQFIEEFKQQGIPVYANLSTGYFEATEVAIMLSMLRVIDNPYQDIPLASVLRSPIIGLNEEELAVIRIADKKGTYYDALSSFCQNGGQKEDEGLYEKVRPFLDNLKKWRSVARQVSVSELIWQLFRETHFYDFVGGMPGGKQRQANLRALYDRARQYESTSFRGLFRFLRFIERMQDRGDDLGAAGAIGEQEDVVRIMTIHSSKGLEFPVVFVAGLARKFNTMDLKKSFMLDKEYGFASKYVNPDKRISYPSLPQLAFKRKKRMEMLAEEMRVLYVALTRAKEKLFLIGSVKNMQKTADKWAEAEGHSDWLLEEFLRASAGSYLDWIGPALVRHQDAHTITEGGRSGPVPNEIVGHPSRWQLHVYRADEAASFLEEGNMENETRLEKVAAGEPVNSGSQHAEAVRRQLSWKYEFDKAATHRSKQSVSELKRNHEVRDDESGTGLLRKFAKPLLNRPKFMQEKEMTPAEKGTAMHMVMQHVDLSRPVTEESLHELLDIMVRKELLYPEQKDAVELKWILAFFDSEIGRRLLASKNVKREVPFYLSLPAPEVYPDWAGQEEDIFIQGVVDCVFEDEQGMVLLDFKTDGIQDRFRGGFEQAKPVLADRYKVQIELYAKALEQIWKRPVEERYLFFFDGGNLLKLD</sequence>
<dbReference type="GO" id="GO:0003690">
    <property type="term" value="F:double-stranded DNA binding"/>
    <property type="evidence" value="ECO:0007669"/>
    <property type="project" value="UniProtKB-UniRule"/>
</dbReference>
<keyword evidence="5 13" id="KW-0347">Helicase</keyword>
<dbReference type="InterPro" id="IPR011335">
    <property type="entry name" value="Restrct_endonuc-II-like"/>
</dbReference>
<dbReference type="Pfam" id="PF12705">
    <property type="entry name" value="PDDEXK_1"/>
    <property type="match status" value="1"/>
</dbReference>
<dbReference type="CDD" id="cd18807">
    <property type="entry name" value="SF1_C_UvrD"/>
    <property type="match status" value="1"/>
</dbReference>
<keyword evidence="4 13" id="KW-0378">Hydrolase</keyword>
<reference evidence="17 18" key="1">
    <citation type="journal article" date="2015" name="Stand. Genomic Sci.">
        <title>Genomic Encyclopedia of Bacterial and Archaeal Type Strains, Phase III: the genomes of soil and plant-associated and newly described type strains.</title>
        <authorList>
            <person name="Whitman W.B."/>
            <person name="Woyke T."/>
            <person name="Klenk H.P."/>
            <person name="Zhou Y."/>
            <person name="Lilburn T.G."/>
            <person name="Beck B.J."/>
            <person name="De Vos P."/>
            <person name="Vandamme P."/>
            <person name="Eisen J.A."/>
            <person name="Garrity G."/>
            <person name="Hugenholtz P."/>
            <person name="Kyrpides N.C."/>
        </authorList>
    </citation>
    <scope>NUCLEOTIDE SEQUENCE [LARGE SCALE GENOMIC DNA]</scope>
    <source>
        <strain evidence="17 18">CV53</strain>
    </source>
</reference>
<evidence type="ECO:0000256" key="14">
    <source>
        <dbReference type="PROSITE-ProRule" id="PRU00560"/>
    </source>
</evidence>
<dbReference type="FunFam" id="3.40.50.300:FF:001196">
    <property type="entry name" value="ATP-dependent helicase/nuclease subunit A"/>
    <property type="match status" value="1"/>
</dbReference>
<dbReference type="GO" id="GO:0016887">
    <property type="term" value="F:ATP hydrolysis activity"/>
    <property type="evidence" value="ECO:0007669"/>
    <property type="project" value="RHEA"/>
</dbReference>
<name>A0A4R2BL13_9BACI</name>
<comment type="caution">
    <text evidence="17">The sequence shown here is derived from an EMBL/GenBank/DDBJ whole genome shotgun (WGS) entry which is preliminary data.</text>
</comment>
<dbReference type="CDD" id="cd17932">
    <property type="entry name" value="DEXQc_UvrD"/>
    <property type="match status" value="1"/>
</dbReference>
<organism evidence="17 18">
    <name type="scientific">Mesobacillus foraminis</name>
    <dbReference type="NCBI Taxonomy" id="279826"/>
    <lineage>
        <taxon>Bacteria</taxon>
        <taxon>Bacillati</taxon>
        <taxon>Bacillota</taxon>
        <taxon>Bacilli</taxon>
        <taxon>Bacillales</taxon>
        <taxon>Bacillaceae</taxon>
        <taxon>Mesobacillus</taxon>
    </lineage>
</organism>
<evidence type="ECO:0000256" key="13">
    <source>
        <dbReference type="HAMAP-Rule" id="MF_01451"/>
    </source>
</evidence>
<dbReference type="SUPFAM" id="SSF52980">
    <property type="entry name" value="Restriction endonuclease-like"/>
    <property type="match status" value="1"/>
</dbReference>
<dbReference type="InterPro" id="IPR014152">
    <property type="entry name" value="AddA"/>
</dbReference>
<evidence type="ECO:0000256" key="2">
    <source>
        <dbReference type="ARBA" id="ARBA00022741"/>
    </source>
</evidence>
<dbReference type="InterPro" id="IPR014016">
    <property type="entry name" value="UvrD-like_ATP-bd"/>
</dbReference>
<dbReference type="HAMAP" id="MF_01451">
    <property type="entry name" value="AddA"/>
    <property type="match status" value="1"/>
</dbReference>
<evidence type="ECO:0000256" key="3">
    <source>
        <dbReference type="ARBA" id="ARBA00022763"/>
    </source>
</evidence>
<evidence type="ECO:0000256" key="6">
    <source>
        <dbReference type="ARBA" id="ARBA00022839"/>
    </source>
</evidence>
<dbReference type="InterPro" id="IPR011604">
    <property type="entry name" value="PDDEXK-like_dom_sf"/>
</dbReference>